<evidence type="ECO:0000313" key="1">
    <source>
        <dbReference type="EMBL" id="AWH95990.1"/>
    </source>
</evidence>
<protein>
    <recommendedName>
        <fullName evidence="3">4'-phosphopantetheinyl transferase superfamily protein</fullName>
    </recommendedName>
</protein>
<name>A0AAD0JQG5_9ACTN</name>
<gene>
    <name evidence="1" type="ORF">A6048_11335</name>
</gene>
<dbReference type="InterPro" id="IPR037143">
    <property type="entry name" value="4-PPantetheinyl_Trfase_dom_sf"/>
</dbReference>
<evidence type="ECO:0000313" key="2">
    <source>
        <dbReference type="Proteomes" id="UP000244903"/>
    </source>
</evidence>
<dbReference type="KEGG" id="dpc:A6048_11335"/>
<reference evidence="1 2" key="1">
    <citation type="submission" date="2016-04" db="EMBL/GenBank/DDBJ databases">
        <title>Complete genome sequence of the haloalkaliphilic hydrocarbon-degrading bacterium Dietzia psychralcaliphila ILA-1T, isolated from a drain of a fish product-processing plant.</title>
        <authorList>
            <person name="Zhao J."/>
            <person name="Hu B."/>
            <person name="Geng S."/>
            <person name="Nie Y."/>
            <person name="Tang Y."/>
        </authorList>
    </citation>
    <scope>NUCLEOTIDE SEQUENCE [LARGE SCALE GENOMIC DNA]</scope>
    <source>
        <strain evidence="1 2">ILA-1</strain>
    </source>
</reference>
<keyword evidence="2" id="KW-1185">Reference proteome</keyword>
<dbReference type="RefSeq" id="WP_107746563.1">
    <property type="nucleotide sequence ID" value="NZ_CP015453.1"/>
</dbReference>
<evidence type="ECO:0008006" key="3">
    <source>
        <dbReference type="Google" id="ProtNLM"/>
    </source>
</evidence>
<organism evidence="1 2">
    <name type="scientific">Dietzia psychralcaliphila</name>
    <dbReference type="NCBI Taxonomy" id="139021"/>
    <lineage>
        <taxon>Bacteria</taxon>
        <taxon>Bacillati</taxon>
        <taxon>Actinomycetota</taxon>
        <taxon>Actinomycetes</taxon>
        <taxon>Mycobacteriales</taxon>
        <taxon>Dietziaceae</taxon>
        <taxon>Dietzia</taxon>
    </lineage>
</organism>
<dbReference type="Proteomes" id="UP000244903">
    <property type="component" value="Chromosome"/>
</dbReference>
<sequence length="163" mass="17639">MSRDVLLGVDLVDISRMERPRRDLGPHFRKTLGSGLHAAREAGSTVELAADFSVRESLIKAVGGRFPGMSLNDLRPDDPGTGTGYGEYLLLSVAEQMRQTTDFCLSHRGRYLLEGPTAVHAAARMGDQDGARPVGYVGWGERADQLVSIVIVINESPTKDADS</sequence>
<dbReference type="GO" id="GO:0008897">
    <property type="term" value="F:holo-[acyl-carrier-protein] synthase activity"/>
    <property type="evidence" value="ECO:0007669"/>
    <property type="project" value="InterPro"/>
</dbReference>
<proteinExistence type="predicted"/>
<dbReference type="AlphaFoldDB" id="A0AAD0JQG5"/>
<dbReference type="SUPFAM" id="SSF56214">
    <property type="entry name" value="4'-phosphopantetheinyl transferase"/>
    <property type="match status" value="1"/>
</dbReference>
<accession>A0AAD0JQG5</accession>
<dbReference type="EMBL" id="CP015453">
    <property type="protein sequence ID" value="AWH95990.1"/>
    <property type="molecule type" value="Genomic_DNA"/>
</dbReference>
<dbReference type="GO" id="GO:0000287">
    <property type="term" value="F:magnesium ion binding"/>
    <property type="evidence" value="ECO:0007669"/>
    <property type="project" value="InterPro"/>
</dbReference>